<accession>A0ABU3P9E2</accession>
<protein>
    <submittedName>
        <fullName evidence="4">Amino acid adenylation domain-containing protein</fullName>
    </submittedName>
</protein>
<dbReference type="NCBIfam" id="TIGR01733">
    <property type="entry name" value="AA-adenyl-dom"/>
    <property type="match status" value="1"/>
</dbReference>
<dbReference type="PROSITE" id="PS50075">
    <property type="entry name" value="CARRIER"/>
    <property type="match status" value="1"/>
</dbReference>
<dbReference type="InterPro" id="IPR020845">
    <property type="entry name" value="AMP-binding_CS"/>
</dbReference>
<dbReference type="Gene3D" id="3.30.559.10">
    <property type="entry name" value="Chloramphenicol acetyltransferase-like domain"/>
    <property type="match status" value="1"/>
</dbReference>
<dbReference type="PANTHER" id="PTHR45527">
    <property type="entry name" value="NONRIBOSOMAL PEPTIDE SYNTHETASE"/>
    <property type="match status" value="1"/>
</dbReference>
<evidence type="ECO:0000313" key="4">
    <source>
        <dbReference type="EMBL" id="MDT8999133.1"/>
    </source>
</evidence>
<dbReference type="Pfam" id="PF00550">
    <property type="entry name" value="PP-binding"/>
    <property type="match status" value="1"/>
</dbReference>
<comment type="caution">
    <text evidence="4">The sequence shown here is derived from an EMBL/GenBank/DDBJ whole genome shotgun (WGS) entry which is preliminary data.</text>
</comment>
<feature type="domain" description="Carrier" evidence="3">
    <location>
        <begin position="930"/>
        <end position="1006"/>
    </location>
</feature>
<evidence type="ECO:0000256" key="1">
    <source>
        <dbReference type="ARBA" id="ARBA00022450"/>
    </source>
</evidence>
<dbReference type="InterPro" id="IPR020806">
    <property type="entry name" value="PKS_PP-bd"/>
</dbReference>
<evidence type="ECO:0000256" key="2">
    <source>
        <dbReference type="ARBA" id="ARBA00022553"/>
    </source>
</evidence>
<dbReference type="SUPFAM" id="SSF52777">
    <property type="entry name" value="CoA-dependent acyltransferases"/>
    <property type="match status" value="2"/>
</dbReference>
<keyword evidence="1" id="KW-0596">Phosphopantetheine</keyword>
<gene>
    <name evidence="4" type="ORF">RQP53_07620</name>
</gene>
<dbReference type="Gene3D" id="1.10.1200.10">
    <property type="entry name" value="ACP-like"/>
    <property type="match status" value="1"/>
</dbReference>
<dbReference type="Gene3D" id="3.40.50.12780">
    <property type="entry name" value="N-terminal domain of ligase-like"/>
    <property type="match status" value="1"/>
</dbReference>
<dbReference type="InterPro" id="IPR045851">
    <property type="entry name" value="AMP-bd_C_sf"/>
</dbReference>
<dbReference type="InterPro" id="IPR025110">
    <property type="entry name" value="AMP-bd_C"/>
</dbReference>
<dbReference type="PROSITE" id="PS00455">
    <property type="entry name" value="AMP_BINDING"/>
    <property type="match status" value="1"/>
</dbReference>
<dbReference type="InterPro" id="IPR010071">
    <property type="entry name" value="AA_adenyl_dom"/>
</dbReference>
<dbReference type="Gene3D" id="3.30.559.30">
    <property type="entry name" value="Nonribosomal peptide synthetase, condensation domain"/>
    <property type="match status" value="1"/>
</dbReference>
<dbReference type="InterPro" id="IPR042099">
    <property type="entry name" value="ANL_N_sf"/>
</dbReference>
<keyword evidence="2" id="KW-0597">Phosphoprotein</keyword>
<dbReference type="InterPro" id="IPR036736">
    <property type="entry name" value="ACP-like_sf"/>
</dbReference>
<evidence type="ECO:0000259" key="3">
    <source>
        <dbReference type="PROSITE" id="PS50075"/>
    </source>
</evidence>
<dbReference type="InterPro" id="IPR023213">
    <property type="entry name" value="CAT-like_dom_sf"/>
</dbReference>
<dbReference type="Proteomes" id="UP001246372">
    <property type="component" value="Unassembled WGS sequence"/>
</dbReference>
<dbReference type="Pfam" id="PF00501">
    <property type="entry name" value="AMP-binding"/>
    <property type="match status" value="1"/>
</dbReference>
<dbReference type="InterPro" id="IPR000873">
    <property type="entry name" value="AMP-dep_synth/lig_dom"/>
</dbReference>
<dbReference type="InterPro" id="IPR001242">
    <property type="entry name" value="Condensation_dom"/>
</dbReference>
<sequence length="1044" mass="114723">MISFRPLNAGQRSLYRHQQFYPGDSAYNLTTLTHIQGPLDVALLEQALQQVLNGADCFKSDFVERDGQPWQRIDTDREVRIQVLHRAAGLSVEAFAEHVQREAEQAQHRVRPPVQWPAVQVSLYLEGEGSAYLLQSIPHLLLDGYGYAFYLDRVARCYRDLRAGGPAAAESSSWVDAQSDARSRAFYDAELAGRQALELESIAQPRDSVGALRGRMHEFQLPRAPLDAWMQAQGFNPTRLFLAVYALLLQRLVPETAPVIGYAVPARSAANRQAIGCFVNTVPLLLDVAGCDRLPELARQIDQKLFRLHRYQDFDPDQWPGLAPRMNCLFTLYAQELRLSLEGCQTRALSIAREHLVAELRLTVEVRAEAYHFALDLGRFFSELDVGAAYRALLDGLMQTPDAALESLPLEASVMIDLPAQQALAQRIEGLSLAAAFERVVGRHGQRTALRWQGSDWSYQQLDSLANQMARLLQREAEAEPCIVVALERGPWAVALMLAVIKLNKCYVPLDPRSPLDRLQMMVEDLGQAYVISEGLTGSWNGMTLEQLRTGCAALPNLPLGLPAEPEAEAYIIYTSGSTGRPKGAVLSQSNLLSRILACGKDFAFGPDDVWTLFHSFNFDYSIWEMFACLLHGGKLVLVDHLSSRDPASLYRLLHEEGVSIMNHTPSEFKGLVAEDQRQGGRLRPRWLFLGGEALNFNSLRDWVAQHPLQHCPIVNLYGPTEATVLSTWHRLREQDLNGRRSIIGQAIAGAAIYLLRPDGQLALQGTPGEIVVAGLGVGEGYLRRPEETAARFINTPSGAGFRTGDLGRIAADGQLDFLGRLDRQLKVRGYRIEPAEVEAALQASGLIECCAVGVQQLPGSSDAALVALVVPSSAACSESLLRETLRQTLPAYMVPSRIGLCQQLPVTLSGKIDFAGLAAASAVEAQALKGQNETERWLFGLVAHKLGSAQFQPHEHLLDIGITSLDLVDLVVQINEGRGEGSVSVSDVFEHPSVVALARFLDQGRALPESQGQGEQRANRRLALAAEAISPRARNTSLAGERG</sequence>
<keyword evidence="5" id="KW-1185">Reference proteome</keyword>
<dbReference type="Pfam" id="PF00668">
    <property type="entry name" value="Condensation"/>
    <property type="match status" value="1"/>
</dbReference>
<dbReference type="RefSeq" id="WP_315649622.1">
    <property type="nucleotide sequence ID" value="NZ_JAVXZY010000002.1"/>
</dbReference>
<evidence type="ECO:0000313" key="5">
    <source>
        <dbReference type="Proteomes" id="UP001246372"/>
    </source>
</evidence>
<dbReference type="EMBL" id="JAVXZY010000002">
    <property type="protein sequence ID" value="MDT8999133.1"/>
    <property type="molecule type" value="Genomic_DNA"/>
</dbReference>
<dbReference type="Pfam" id="PF13193">
    <property type="entry name" value="AMP-binding_C"/>
    <property type="match status" value="1"/>
</dbReference>
<dbReference type="Gene3D" id="3.30.300.30">
    <property type="match status" value="1"/>
</dbReference>
<reference evidence="4" key="1">
    <citation type="submission" date="2023-09" db="EMBL/GenBank/DDBJ databases">
        <title>Paucibacter sp. APW11 Genome sequencing and assembly.</title>
        <authorList>
            <person name="Kim I."/>
        </authorList>
    </citation>
    <scope>NUCLEOTIDE SEQUENCE</scope>
    <source>
        <strain evidence="4">APW11</strain>
    </source>
</reference>
<proteinExistence type="predicted"/>
<name>A0ABU3P9E2_9BURK</name>
<dbReference type="InterPro" id="IPR009081">
    <property type="entry name" value="PP-bd_ACP"/>
</dbReference>
<dbReference type="PANTHER" id="PTHR45527:SF1">
    <property type="entry name" value="FATTY ACID SYNTHASE"/>
    <property type="match status" value="1"/>
</dbReference>
<dbReference type="SUPFAM" id="SSF47336">
    <property type="entry name" value="ACP-like"/>
    <property type="match status" value="1"/>
</dbReference>
<organism evidence="4 5">
    <name type="scientific">Roseateles aquae</name>
    <dbReference type="NCBI Taxonomy" id="3077235"/>
    <lineage>
        <taxon>Bacteria</taxon>
        <taxon>Pseudomonadati</taxon>
        <taxon>Pseudomonadota</taxon>
        <taxon>Betaproteobacteria</taxon>
        <taxon>Burkholderiales</taxon>
        <taxon>Sphaerotilaceae</taxon>
        <taxon>Roseateles</taxon>
    </lineage>
</organism>
<dbReference type="SMART" id="SM00823">
    <property type="entry name" value="PKS_PP"/>
    <property type="match status" value="1"/>
</dbReference>
<dbReference type="SUPFAM" id="SSF56801">
    <property type="entry name" value="Acetyl-CoA synthetase-like"/>
    <property type="match status" value="1"/>
</dbReference>